<dbReference type="InterPro" id="IPR002731">
    <property type="entry name" value="ATPase_BadF"/>
</dbReference>
<dbReference type="SUPFAM" id="SSF53067">
    <property type="entry name" value="Actin-like ATPase domain"/>
    <property type="match status" value="2"/>
</dbReference>
<keyword evidence="2" id="KW-0808">Transferase</keyword>
<name>A0A238KZJ8_9RHOB</name>
<dbReference type="PANTHER" id="PTHR43190:SF3">
    <property type="entry name" value="N-ACETYL-D-GLUCOSAMINE KINASE"/>
    <property type="match status" value="1"/>
</dbReference>
<dbReference type="Gene3D" id="3.30.420.40">
    <property type="match status" value="2"/>
</dbReference>
<keyword evidence="3" id="KW-1185">Reference proteome</keyword>
<evidence type="ECO:0000313" key="3">
    <source>
        <dbReference type="Proteomes" id="UP000207598"/>
    </source>
</evidence>
<dbReference type="GO" id="GO:0047931">
    <property type="term" value="F:glucosamine kinase activity"/>
    <property type="evidence" value="ECO:0007669"/>
    <property type="project" value="UniProtKB-EC"/>
</dbReference>
<dbReference type="OrthoDB" id="63487at2"/>
<keyword evidence="2" id="KW-0418">Kinase</keyword>
<proteinExistence type="predicted"/>
<gene>
    <name evidence="2" type="primary">gspK</name>
    <name evidence="2" type="ORF">MAA8898_03846</name>
</gene>
<dbReference type="InterPro" id="IPR043129">
    <property type="entry name" value="ATPase_NBD"/>
</dbReference>
<feature type="domain" description="ATPase BadF/BadG/BcrA/BcrD type" evidence="1">
    <location>
        <begin position="12"/>
        <end position="252"/>
    </location>
</feature>
<reference evidence="2 3" key="1">
    <citation type="submission" date="2017-05" db="EMBL/GenBank/DDBJ databases">
        <authorList>
            <person name="Song R."/>
            <person name="Chenine A.L."/>
            <person name="Ruprecht R.M."/>
        </authorList>
    </citation>
    <scope>NUCLEOTIDE SEQUENCE [LARGE SCALE GENOMIC DNA]</scope>
    <source>
        <strain evidence="2 3">CECT 8898</strain>
    </source>
</reference>
<dbReference type="EMBL" id="FXYF01000012">
    <property type="protein sequence ID" value="SMX48060.1"/>
    <property type="molecule type" value="Genomic_DNA"/>
</dbReference>
<dbReference type="CDD" id="cd24082">
    <property type="entry name" value="ASKHA_NBD_GspK-like"/>
    <property type="match status" value="1"/>
</dbReference>
<evidence type="ECO:0000313" key="2">
    <source>
        <dbReference type="EMBL" id="SMX48060.1"/>
    </source>
</evidence>
<sequence>MSDSSTYHVLAVDGGGTRCRLALAEGPTLTTVETGSANVSTDFDGGVREIREGLTRLAARTSRTIDDLTRLPAFVGLAGVTGEAMAGRLRGALPFTRVRILDDRPAALRGALGDADGVIAHCGTGSFYGARAGGQMRFAGGWGPVLGDEASAQWIGCLALGVTLETVDGRLPASPLSQRLLADLGDAPGIVRFAGQARPTDFGALAPLVTDHAAQGDALARRVMQAGADEIARALPDIGWTPDQPICLTGGIGPHYAPYFPAAMQARLTRPAGEPLAGAIALARDLARETAP</sequence>
<dbReference type="Pfam" id="PF01869">
    <property type="entry name" value="BcrAD_BadFG"/>
    <property type="match status" value="1"/>
</dbReference>
<evidence type="ECO:0000259" key="1">
    <source>
        <dbReference type="Pfam" id="PF01869"/>
    </source>
</evidence>
<organism evidence="2 3">
    <name type="scientific">Maliponia aquimaris</name>
    <dbReference type="NCBI Taxonomy" id="1673631"/>
    <lineage>
        <taxon>Bacteria</taxon>
        <taxon>Pseudomonadati</taxon>
        <taxon>Pseudomonadota</taxon>
        <taxon>Alphaproteobacteria</taxon>
        <taxon>Rhodobacterales</taxon>
        <taxon>Paracoccaceae</taxon>
        <taxon>Maliponia</taxon>
    </lineage>
</organism>
<dbReference type="Proteomes" id="UP000207598">
    <property type="component" value="Unassembled WGS sequence"/>
</dbReference>
<dbReference type="RefSeq" id="WP_094022614.1">
    <property type="nucleotide sequence ID" value="NZ_FXYF01000012.1"/>
</dbReference>
<protein>
    <submittedName>
        <fullName evidence="2">Glucosamine kinase GspK</fullName>
        <ecNumber evidence="2">2.7.1.8</ecNumber>
    </submittedName>
</protein>
<accession>A0A238KZJ8</accession>
<dbReference type="AlphaFoldDB" id="A0A238KZJ8"/>
<dbReference type="PANTHER" id="PTHR43190">
    <property type="entry name" value="N-ACETYL-D-GLUCOSAMINE KINASE"/>
    <property type="match status" value="1"/>
</dbReference>
<dbReference type="EC" id="2.7.1.8" evidence="2"/>
<dbReference type="InterPro" id="IPR052519">
    <property type="entry name" value="Euk-type_GlcNAc_Kinase"/>
</dbReference>